<gene>
    <name evidence="5" type="ORF">G7084_05300</name>
</gene>
<dbReference type="InterPro" id="IPR027855">
    <property type="entry name" value="DUF4479"/>
</dbReference>
<dbReference type="Pfam" id="PF01588">
    <property type="entry name" value="tRNA_bind"/>
    <property type="match status" value="1"/>
</dbReference>
<dbReference type="KEGG" id="wco:G7084_05300"/>
<evidence type="ECO:0000313" key="6">
    <source>
        <dbReference type="Proteomes" id="UP000500741"/>
    </source>
</evidence>
<dbReference type="InterPro" id="IPR002547">
    <property type="entry name" value="tRNA-bd_dom"/>
</dbReference>
<keyword evidence="1 3" id="KW-0820">tRNA-binding</keyword>
<dbReference type="InterPro" id="IPR012340">
    <property type="entry name" value="NA-bd_OB-fold"/>
</dbReference>
<keyword evidence="2 3" id="KW-0694">RNA-binding</keyword>
<sequence>MLITSYNPQALGDVLITIVSPSSENDVAETKNGVTVITNSTGELVGINFLEISKVLEVSNLAQGQVFLTASQVDQLNQYLKTAGFEVTLNGLEQVKLVVGYVRSAEAHPDSDHLQVTVTEVGPDQVVQIVSGSPNMQANIKVVVAQVGTMMPNGLIIWPGELRGVTSNGMIVSGRELQLPNAPKQPGALILPNDFAPVGTIFDPHSLAAQSLFSVSKA</sequence>
<dbReference type="Pfam" id="PF14794">
    <property type="entry name" value="DUF4479"/>
    <property type="match status" value="1"/>
</dbReference>
<accession>A0A6G8B0E0</accession>
<evidence type="ECO:0000256" key="1">
    <source>
        <dbReference type="ARBA" id="ARBA00022555"/>
    </source>
</evidence>
<dbReference type="EMBL" id="CP049888">
    <property type="protein sequence ID" value="QIL50778.1"/>
    <property type="molecule type" value="Genomic_DNA"/>
</dbReference>
<dbReference type="CDD" id="cd02796">
    <property type="entry name" value="tRNA_bind_bactPheRS"/>
    <property type="match status" value="1"/>
</dbReference>
<dbReference type="NCBIfam" id="NF045760">
    <property type="entry name" value="YtpR"/>
    <property type="match status" value="1"/>
</dbReference>
<dbReference type="GO" id="GO:0000049">
    <property type="term" value="F:tRNA binding"/>
    <property type="evidence" value="ECO:0007669"/>
    <property type="project" value="UniProtKB-UniRule"/>
</dbReference>
<dbReference type="Gene3D" id="3.30.1940.10">
    <property type="entry name" value="YtpR-like"/>
    <property type="match status" value="1"/>
</dbReference>
<evidence type="ECO:0000313" key="5">
    <source>
        <dbReference type="EMBL" id="QIL50778.1"/>
    </source>
</evidence>
<protein>
    <submittedName>
        <fullName evidence="5">DUF4479 and tRNA-binding domain-containing protein</fullName>
    </submittedName>
</protein>
<dbReference type="Proteomes" id="UP000500741">
    <property type="component" value="Chromosome"/>
</dbReference>
<dbReference type="InterPro" id="IPR033714">
    <property type="entry name" value="tRNA_bind_bactPheRS"/>
</dbReference>
<dbReference type="SUPFAM" id="SSF50249">
    <property type="entry name" value="Nucleic acid-binding proteins"/>
    <property type="match status" value="1"/>
</dbReference>
<name>A0A6G8B0E0_9LACO</name>
<keyword evidence="6" id="KW-1185">Reference proteome</keyword>
<evidence type="ECO:0000256" key="2">
    <source>
        <dbReference type="ARBA" id="ARBA00022884"/>
    </source>
</evidence>
<dbReference type="InterPro" id="IPR037154">
    <property type="entry name" value="YtpR-like_sf"/>
</dbReference>
<dbReference type="Gene3D" id="2.40.50.140">
    <property type="entry name" value="Nucleic acid-binding proteins"/>
    <property type="match status" value="1"/>
</dbReference>
<evidence type="ECO:0000259" key="4">
    <source>
        <dbReference type="PROSITE" id="PS50886"/>
    </source>
</evidence>
<proteinExistence type="predicted"/>
<organism evidence="5 6">
    <name type="scientific">Weissella coleopterorum</name>
    <dbReference type="NCBI Taxonomy" id="2714949"/>
    <lineage>
        <taxon>Bacteria</taxon>
        <taxon>Bacillati</taxon>
        <taxon>Bacillota</taxon>
        <taxon>Bacilli</taxon>
        <taxon>Lactobacillales</taxon>
        <taxon>Lactobacillaceae</taxon>
        <taxon>Weissella</taxon>
    </lineage>
</organism>
<dbReference type="PROSITE" id="PS50886">
    <property type="entry name" value="TRBD"/>
    <property type="match status" value="1"/>
</dbReference>
<reference evidence="5 6" key="1">
    <citation type="submission" date="2020-03" db="EMBL/GenBank/DDBJ databases">
        <title>Weissella sp. nov., isolated from Cybister lewisianus.</title>
        <authorList>
            <person name="Hyun D.-W."/>
            <person name="Bae J.-W."/>
        </authorList>
    </citation>
    <scope>NUCLEOTIDE SEQUENCE [LARGE SCALE GENOMIC DNA]</scope>
    <source>
        <strain evidence="5 6">HDW19</strain>
    </source>
</reference>
<dbReference type="AlphaFoldDB" id="A0A6G8B0E0"/>
<feature type="domain" description="TRNA-binding" evidence="4">
    <location>
        <begin position="91"/>
        <end position="203"/>
    </location>
</feature>
<dbReference type="RefSeq" id="WP_166010710.1">
    <property type="nucleotide sequence ID" value="NZ_CP049888.1"/>
</dbReference>
<evidence type="ECO:0000256" key="3">
    <source>
        <dbReference type="PROSITE-ProRule" id="PRU00209"/>
    </source>
</evidence>